<evidence type="ECO:0000259" key="6">
    <source>
        <dbReference type="PROSITE" id="PS50268"/>
    </source>
</evidence>
<sequence length="423" mass="47316">MEKSRGRLQKATTQNCRDKAVLIQEIPIICTRVFAARPHSSVDQETNLCLGGQDIFASVKENSPTGEFIANLSIIGDPGANSIRLCLTGDNADWFFLEDKTIRLNSSFSRALDRELTAVNTVAFTVQANDADEDIIMYVIDQTWPDSRYFRIDLPNSGKEMNTREKNSATATITVNVLDGDDQYPQFQPCIPLSHNQTNPVCMNPLYIVNITEKDQDKILYFSPGPIYAEDGDRGLKTELVYNILSGADNGRFRIDNETGEIVLTRPVEDRLLNPNYRLRIMASQKDDPKKYSVATALVRVLAENRFPPQFNRTTYTGFITEDSGPAALVTTYGNAVLMVQATDPDFTDGVNPNIQYTLRPKSNNTRLYHITQEGLLIAKTNELRAFEKHFLEVLAVDSESGETAKASIDIEVLQRGRKGNIT</sequence>
<dbReference type="SMART" id="SM00112">
    <property type="entry name" value="CA"/>
    <property type="match status" value="2"/>
</dbReference>
<dbReference type="GO" id="GO:0007156">
    <property type="term" value="P:homophilic cell adhesion via plasma membrane adhesion molecules"/>
    <property type="evidence" value="ECO:0007669"/>
    <property type="project" value="InterPro"/>
</dbReference>
<dbReference type="InterPro" id="IPR015919">
    <property type="entry name" value="Cadherin-like_sf"/>
</dbReference>
<dbReference type="EMBL" id="JAFBMS010000017">
    <property type="protein sequence ID" value="KAG9345616.1"/>
    <property type="molecule type" value="Genomic_DNA"/>
</dbReference>
<dbReference type="GO" id="GO:0034332">
    <property type="term" value="P:adherens junction organization"/>
    <property type="evidence" value="ECO:0007669"/>
    <property type="project" value="TreeGrafter"/>
</dbReference>
<name>A0A8T2P1J8_9TELE</name>
<dbReference type="CDD" id="cd11304">
    <property type="entry name" value="Cadherin_repeat"/>
    <property type="match status" value="3"/>
</dbReference>
<dbReference type="GO" id="GO:0005912">
    <property type="term" value="C:adherens junction"/>
    <property type="evidence" value="ECO:0007669"/>
    <property type="project" value="TreeGrafter"/>
</dbReference>
<protein>
    <recommendedName>
        <fullName evidence="6">Cadherin domain-containing protein</fullName>
    </recommendedName>
</protein>
<reference evidence="7" key="1">
    <citation type="thesis" date="2021" institute="BYU ScholarsArchive" country="Provo, UT, USA">
        <title>Applications of and Algorithms for Genome Assembly and Genomic Analyses with an Emphasis on Marine Teleosts.</title>
        <authorList>
            <person name="Pickett B.D."/>
        </authorList>
    </citation>
    <scope>NUCLEOTIDE SEQUENCE</scope>
    <source>
        <strain evidence="7">HI-2016</strain>
    </source>
</reference>
<dbReference type="GO" id="GO:0000902">
    <property type="term" value="P:cell morphogenesis"/>
    <property type="evidence" value="ECO:0007669"/>
    <property type="project" value="TreeGrafter"/>
</dbReference>
<organism evidence="7 8">
    <name type="scientific">Albula glossodonta</name>
    <name type="common">roundjaw bonefish</name>
    <dbReference type="NCBI Taxonomy" id="121402"/>
    <lineage>
        <taxon>Eukaryota</taxon>
        <taxon>Metazoa</taxon>
        <taxon>Chordata</taxon>
        <taxon>Craniata</taxon>
        <taxon>Vertebrata</taxon>
        <taxon>Euteleostomi</taxon>
        <taxon>Actinopterygii</taxon>
        <taxon>Neopterygii</taxon>
        <taxon>Teleostei</taxon>
        <taxon>Albuliformes</taxon>
        <taxon>Albulidae</taxon>
        <taxon>Albula</taxon>
    </lineage>
</organism>
<evidence type="ECO:0000313" key="7">
    <source>
        <dbReference type="EMBL" id="KAG9345616.1"/>
    </source>
</evidence>
<gene>
    <name evidence="7" type="ORF">JZ751_008760</name>
</gene>
<evidence type="ECO:0000313" key="8">
    <source>
        <dbReference type="Proteomes" id="UP000824540"/>
    </source>
</evidence>
<feature type="domain" description="Cadherin" evidence="6">
    <location>
        <begin position="312"/>
        <end position="413"/>
    </location>
</feature>
<proteinExistence type="predicted"/>
<dbReference type="InterPro" id="IPR039808">
    <property type="entry name" value="Cadherin"/>
</dbReference>
<comment type="caution">
    <text evidence="7">The sequence shown here is derived from an EMBL/GenBank/DDBJ whole genome shotgun (WGS) entry which is preliminary data.</text>
</comment>
<dbReference type="OrthoDB" id="8958491at2759"/>
<dbReference type="GO" id="GO:0008013">
    <property type="term" value="F:beta-catenin binding"/>
    <property type="evidence" value="ECO:0007669"/>
    <property type="project" value="TreeGrafter"/>
</dbReference>
<dbReference type="PRINTS" id="PR00205">
    <property type="entry name" value="CADHERIN"/>
</dbReference>
<feature type="domain" description="Cadherin" evidence="6">
    <location>
        <begin position="57"/>
        <end position="187"/>
    </location>
</feature>
<dbReference type="SUPFAM" id="SSF49313">
    <property type="entry name" value="Cadherin-like"/>
    <property type="match status" value="2"/>
</dbReference>
<evidence type="ECO:0000256" key="1">
    <source>
        <dbReference type="ARBA" id="ARBA00004370"/>
    </source>
</evidence>
<dbReference type="GO" id="GO:0016342">
    <property type="term" value="C:catenin complex"/>
    <property type="evidence" value="ECO:0007669"/>
    <property type="project" value="TreeGrafter"/>
</dbReference>
<keyword evidence="4" id="KW-0472">Membrane</keyword>
<dbReference type="PROSITE" id="PS50268">
    <property type="entry name" value="CADHERIN_2"/>
    <property type="match status" value="3"/>
</dbReference>
<dbReference type="Pfam" id="PF00028">
    <property type="entry name" value="Cadherin"/>
    <property type="match status" value="1"/>
</dbReference>
<dbReference type="GO" id="GO:0044331">
    <property type="term" value="P:cell-cell adhesion mediated by cadherin"/>
    <property type="evidence" value="ECO:0007669"/>
    <property type="project" value="TreeGrafter"/>
</dbReference>
<dbReference type="GO" id="GO:0016339">
    <property type="term" value="P:calcium-dependent cell-cell adhesion via plasma membrane cell adhesion molecules"/>
    <property type="evidence" value="ECO:0007669"/>
    <property type="project" value="TreeGrafter"/>
</dbReference>
<dbReference type="PANTHER" id="PTHR24027">
    <property type="entry name" value="CADHERIN-23"/>
    <property type="match status" value="1"/>
</dbReference>
<keyword evidence="8" id="KW-1185">Reference proteome</keyword>
<dbReference type="GO" id="GO:0016477">
    <property type="term" value="P:cell migration"/>
    <property type="evidence" value="ECO:0007669"/>
    <property type="project" value="TreeGrafter"/>
</dbReference>
<dbReference type="AlphaFoldDB" id="A0A8T2P1J8"/>
<dbReference type="GO" id="GO:0007043">
    <property type="term" value="P:cell-cell junction assembly"/>
    <property type="evidence" value="ECO:0007669"/>
    <property type="project" value="TreeGrafter"/>
</dbReference>
<keyword evidence="2" id="KW-0677">Repeat</keyword>
<comment type="subcellular location">
    <subcellularLocation>
        <location evidence="1">Membrane</location>
    </subcellularLocation>
</comment>
<dbReference type="Gene3D" id="2.60.40.60">
    <property type="entry name" value="Cadherins"/>
    <property type="match status" value="3"/>
</dbReference>
<accession>A0A8T2P1J8</accession>
<dbReference type="PANTHER" id="PTHR24027:SF431">
    <property type="entry name" value="CADHERIN-RELATED FAMILY MEMBER 5-LIKE ISOFORM X1"/>
    <property type="match status" value="1"/>
</dbReference>
<feature type="domain" description="Cadherin" evidence="6">
    <location>
        <begin position="203"/>
        <end position="311"/>
    </location>
</feature>
<keyword evidence="3 5" id="KW-0106">Calcium</keyword>
<evidence type="ECO:0000256" key="5">
    <source>
        <dbReference type="PROSITE-ProRule" id="PRU00043"/>
    </source>
</evidence>
<dbReference type="GO" id="GO:0005509">
    <property type="term" value="F:calcium ion binding"/>
    <property type="evidence" value="ECO:0007669"/>
    <property type="project" value="UniProtKB-UniRule"/>
</dbReference>
<dbReference type="InterPro" id="IPR002126">
    <property type="entry name" value="Cadherin-like_dom"/>
</dbReference>
<dbReference type="Proteomes" id="UP000824540">
    <property type="component" value="Unassembled WGS sequence"/>
</dbReference>
<evidence type="ECO:0000256" key="3">
    <source>
        <dbReference type="ARBA" id="ARBA00022837"/>
    </source>
</evidence>
<dbReference type="GO" id="GO:0045296">
    <property type="term" value="F:cadherin binding"/>
    <property type="evidence" value="ECO:0007669"/>
    <property type="project" value="TreeGrafter"/>
</dbReference>
<evidence type="ECO:0000256" key="4">
    <source>
        <dbReference type="ARBA" id="ARBA00023136"/>
    </source>
</evidence>
<evidence type="ECO:0000256" key="2">
    <source>
        <dbReference type="ARBA" id="ARBA00022737"/>
    </source>
</evidence>